<dbReference type="OrthoDB" id="465365at2"/>
<dbReference type="AlphaFoldDB" id="A0A563W5F5"/>
<keyword evidence="1" id="KW-0732">Signal</keyword>
<accession>A0A563W5F5</accession>
<protein>
    <submittedName>
        <fullName evidence="2">Pentapeptide repeat protein</fullName>
    </submittedName>
</protein>
<sequence length="441" mass="48316">MTKKILFISTLVLSSFLSPSIFAQEAEVDLFTLCSKFPHNSKCKDFEAPIPLKERAGEAANCQVFLGDFQKNAACKIKLTEDTLTFYQEQGDKIEQLDDQRLTVEYSIPLERIFISNNQIWNGVYRWEISYLEDAKTETKNSSNTLIVLTNEEMSKAIAEKFYNHTIADSIDMLAQAQEATITENNLDTKAQVQQLIETKECIGCNLENADLSGVDLEQANLEGTNFAGANLEGANLKNSYLMGANLEGANLNLAELGGAIFVLTQLNNATLKAANLQATNLHGADLRQADLEKASLRAPAFLQEANLQQANLVAADLRGANFYRADLTEANLQSANLRDTNVKLKNIPSGYTAGEIALDYLIGVPIFGLSNSGVDFKTNLIEANLTGANLREARLEQVSITDTNFSNANFVGAKIESTNLEEANFCGATFSDETPLSEKC</sequence>
<dbReference type="Pfam" id="PF00805">
    <property type="entry name" value="Pentapeptide"/>
    <property type="match status" value="4"/>
</dbReference>
<reference evidence="2 3" key="1">
    <citation type="submission" date="2019-01" db="EMBL/GenBank/DDBJ databases">
        <authorList>
            <person name="Brito A."/>
        </authorList>
    </citation>
    <scope>NUCLEOTIDE SEQUENCE [LARGE SCALE GENOMIC DNA]</scope>
    <source>
        <strain evidence="2">1</strain>
    </source>
</reference>
<feature type="signal peptide" evidence="1">
    <location>
        <begin position="1"/>
        <end position="23"/>
    </location>
</feature>
<keyword evidence="3" id="KW-1185">Reference proteome</keyword>
<evidence type="ECO:0000313" key="2">
    <source>
        <dbReference type="EMBL" id="VEP18870.1"/>
    </source>
</evidence>
<dbReference type="RefSeq" id="WP_144868420.1">
    <property type="nucleotide sequence ID" value="NZ_LR213851.1"/>
</dbReference>
<dbReference type="PANTHER" id="PTHR14136:SF17">
    <property type="entry name" value="BTB_POZ DOMAIN-CONTAINING PROTEIN KCTD9"/>
    <property type="match status" value="1"/>
</dbReference>
<name>A0A563W5F5_9CYAN</name>
<feature type="chain" id="PRO_5021868410" evidence="1">
    <location>
        <begin position="24"/>
        <end position="441"/>
    </location>
</feature>
<dbReference type="InterPro" id="IPR001646">
    <property type="entry name" value="5peptide_repeat"/>
</dbReference>
<gene>
    <name evidence="2" type="ORF">H1P_940010</name>
</gene>
<dbReference type="SUPFAM" id="SSF141571">
    <property type="entry name" value="Pentapeptide repeat-like"/>
    <property type="match status" value="2"/>
</dbReference>
<dbReference type="EMBL" id="CAACVJ010000703">
    <property type="protein sequence ID" value="VEP18870.1"/>
    <property type="molecule type" value="Genomic_DNA"/>
</dbReference>
<dbReference type="Gene3D" id="2.160.20.80">
    <property type="entry name" value="E3 ubiquitin-protein ligase SopA"/>
    <property type="match status" value="2"/>
</dbReference>
<dbReference type="InterPro" id="IPR051082">
    <property type="entry name" value="Pentapeptide-BTB/POZ_domain"/>
</dbReference>
<dbReference type="PANTHER" id="PTHR14136">
    <property type="entry name" value="BTB_POZ DOMAIN-CONTAINING PROTEIN KCTD9"/>
    <property type="match status" value="1"/>
</dbReference>
<proteinExistence type="predicted"/>
<organism evidence="2 3">
    <name type="scientific">Hyella patelloides LEGE 07179</name>
    <dbReference type="NCBI Taxonomy" id="945734"/>
    <lineage>
        <taxon>Bacteria</taxon>
        <taxon>Bacillati</taxon>
        <taxon>Cyanobacteriota</taxon>
        <taxon>Cyanophyceae</taxon>
        <taxon>Pleurocapsales</taxon>
        <taxon>Hyellaceae</taxon>
        <taxon>Hyella</taxon>
    </lineage>
</organism>
<evidence type="ECO:0000256" key="1">
    <source>
        <dbReference type="SAM" id="SignalP"/>
    </source>
</evidence>
<evidence type="ECO:0000313" key="3">
    <source>
        <dbReference type="Proteomes" id="UP000320055"/>
    </source>
</evidence>
<dbReference type="Proteomes" id="UP000320055">
    <property type="component" value="Unassembled WGS sequence"/>
</dbReference>